<dbReference type="AlphaFoldDB" id="A0AAV3PUZ1"/>
<dbReference type="Proteomes" id="UP001454036">
    <property type="component" value="Unassembled WGS sequence"/>
</dbReference>
<feature type="transmembrane region" description="Helical" evidence="1">
    <location>
        <begin position="171"/>
        <end position="190"/>
    </location>
</feature>
<organism evidence="2 3">
    <name type="scientific">Lithospermum erythrorhizon</name>
    <name type="common">Purple gromwell</name>
    <name type="synonym">Lithospermum officinale var. erythrorhizon</name>
    <dbReference type="NCBI Taxonomy" id="34254"/>
    <lineage>
        <taxon>Eukaryota</taxon>
        <taxon>Viridiplantae</taxon>
        <taxon>Streptophyta</taxon>
        <taxon>Embryophyta</taxon>
        <taxon>Tracheophyta</taxon>
        <taxon>Spermatophyta</taxon>
        <taxon>Magnoliopsida</taxon>
        <taxon>eudicotyledons</taxon>
        <taxon>Gunneridae</taxon>
        <taxon>Pentapetalae</taxon>
        <taxon>asterids</taxon>
        <taxon>lamiids</taxon>
        <taxon>Boraginales</taxon>
        <taxon>Boraginaceae</taxon>
        <taxon>Boraginoideae</taxon>
        <taxon>Lithospermeae</taxon>
        <taxon>Lithospermum</taxon>
    </lineage>
</organism>
<evidence type="ECO:0000313" key="2">
    <source>
        <dbReference type="EMBL" id="GAA0154858.1"/>
    </source>
</evidence>
<protein>
    <recommendedName>
        <fullName evidence="4">TRAF-type domain-containing protein</fullName>
    </recommendedName>
</protein>
<dbReference type="PANTHER" id="PTHR16295:SF10">
    <property type="entry name" value="EXPRESSED PROTEIN"/>
    <property type="match status" value="1"/>
</dbReference>
<keyword evidence="1" id="KW-1133">Transmembrane helix</keyword>
<reference evidence="2 3" key="1">
    <citation type="submission" date="2024-01" db="EMBL/GenBank/DDBJ databases">
        <title>The complete chloroplast genome sequence of Lithospermum erythrorhizon: insights into the phylogenetic relationship among Boraginaceae species and the maternal lineages of purple gromwells.</title>
        <authorList>
            <person name="Okada T."/>
            <person name="Watanabe K."/>
        </authorList>
    </citation>
    <scope>NUCLEOTIDE SEQUENCE [LARGE SCALE GENOMIC DNA]</scope>
</reference>
<keyword evidence="1" id="KW-0472">Membrane</keyword>
<sequence>MEVASSNQPTSICNHCDKEIPSSNIDLHFVHCARNLEKCKLCGDMISKGYAEEHYFNTHTPVSCTLCGETMQREVLAVHKGENCPQRIETCEYCEFPLPAIDLVKHQEVCGNRTELCHLCNKYIRLREKNLHEISCSGVASSITEPSRNTRVSERARNGPRRRTNEFSRRSMLITIAITGTAVLLSSLFFQKKTESNHVH</sequence>
<gene>
    <name evidence="2" type="ORF">LIER_12716</name>
</gene>
<dbReference type="Gene3D" id="3.30.40.10">
    <property type="entry name" value="Zinc/RING finger domain, C3HC4 (zinc finger)"/>
    <property type="match status" value="2"/>
</dbReference>
<dbReference type="InterPro" id="IPR051986">
    <property type="entry name" value="Innate_Immune_Apopt_Reg"/>
</dbReference>
<dbReference type="GO" id="GO:0005739">
    <property type="term" value="C:mitochondrion"/>
    <property type="evidence" value="ECO:0007669"/>
    <property type="project" value="TreeGrafter"/>
</dbReference>
<dbReference type="PANTHER" id="PTHR16295">
    <property type="entry name" value="TRAF-TYPE ZINC FINGER PROTEIN-RELATED"/>
    <property type="match status" value="1"/>
</dbReference>
<evidence type="ECO:0000313" key="3">
    <source>
        <dbReference type="Proteomes" id="UP001454036"/>
    </source>
</evidence>
<keyword evidence="1" id="KW-0812">Transmembrane</keyword>
<proteinExistence type="predicted"/>
<dbReference type="InterPro" id="IPR013083">
    <property type="entry name" value="Znf_RING/FYVE/PHD"/>
</dbReference>
<evidence type="ECO:0000256" key="1">
    <source>
        <dbReference type="SAM" id="Phobius"/>
    </source>
</evidence>
<dbReference type="EMBL" id="BAABME010002486">
    <property type="protein sequence ID" value="GAA0154858.1"/>
    <property type="molecule type" value="Genomic_DNA"/>
</dbReference>
<evidence type="ECO:0008006" key="4">
    <source>
        <dbReference type="Google" id="ProtNLM"/>
    </source>
</evidence>
<accession>A0AAV3PUZ1</accession>
<comment type="caution">
    <text evidence="2">The sequence shown here is derived from an EMBL/GenBank/DDBJ whole genome shotgun (WGS) entry which is preliminary data.</text>
</comment>
<name>A0AAV3PUZ1_LITER</name>
<keyword evidence="3" id="KW-1185">Reference proteome</keyword>